<protein>
    <submittedName>
        <fullName evidence="1">Uncharacterized protein</fullName>
    </submittedName>
</protein>
<gene>
    <name evidence="1" type="ORF">VRHSUH09_06475</name>
</gene>
<evidence type="ECO:0000313" key="1">
    <source>
        <dbReference type="EMBL" id="PQL12060.1"/>
    </source>
</evidence>
<organism evidence="1 2">
    <name type="scientific">Veillonella rogosae JCM 15642</name>
    <dbReference type="NCBI Taxonomy" id="1298595"/>
    <lineage>
        <taxon>Bacteria</taxon>
        <taxon>Bacillati</taxon>
        <taxon>Bacillota</taxon>
        <taxon>Negativicutes</taxon>
        <taxon>Veillonellales</taxon>
        <taxon>Veillonellaceae</taxon>
        <taxon>Veillonella</taxon>
    </lineage>
</organism>
<evidence type="ECO:0000313" key="2">
    <source>
        <dbReference type="Proteomes" id="UP000238774"/>
    </source>
</evidence>
<dbReference type="EMBL" id="PPCX01000010">
    <property type="protein sequence ID" value="PQL12060.1"/>
    <property type="molecule type" value="Genomic_DNA"/>
</dbReference>
<dbReference type="Proteomes" id="UP000238774">
    <property type="component" value="Unassembled WGS sequence"/>
</dbReference>
<name>A0ABX5C0I4_9FIRM</name>
<proteinExistence type="predicted"/>
<dbReference type="RefSeq" id="WP_105081718.1">
    <property type="nucleotide sequence ID" value="NZ_PPCX01000010.1"/>
</dbReference>
<accession>A0ABX5C0I4</accession>
<sequence length="232" mass="26976">MSLHTLIIQVCVAIFVTVFRKTTGVTSDTRTWTAEGRKQVKEEQAKAKALYEERQNAERTTKNFLETIESCYNEEIFDPKVGETGKNLEFNLIKVRRSVIDPNKYKKKDIDRGYITAKKILQNSKYDVVSCRYCSLKNLLGDIPKFNHEDIIGPLIKDTGFIKIREFSDFKYFNINPDKSRKGLMDLIFQTIKKKYPNVNKSDLKYAIFKARSEYTKIEELEAIAFLVEVKS</sequence>
<reference evidence="1 2" key="1">
    <citation type="submission" date="2018-01" db="EMBL/GenBank/DDBJ databases">
        <title>Draft genome sequences of clinical isolates and type strains of oral Veillonella including Veillonella infantum sp., nov.</title>
        <authorList>
            <person name="Mashima I."/>
            <person name="Liao Y.-C."/>
            <person name="Sabharwal A."/>
            <person name="Haase E.M."/>
            <person name="Nakazawa F."/>
            <person name="Scannapieco F.A."/>
        </authorList>
    </citation>
    <scope>NUCLEOTIDE SEQUENCE [LARGE SCALE GENOMIC DNA]</scope>
    <source>
        <strain evidence="1 2">JCM 15642</strain>
    </source>
</reference>
<keyword evidence="2" id="KW-1185">Reference proteome</keyword>
<comment type="caution">
    <text evidence="1">The sequence shown here is derived from an EMBL/GenBank/DDBJ whole genome shotgun (WGS) entry which is preliminary data.</text>
</comment>